<feature type="chain" id="PRO_5038639251" evidence="1">
    <location>
        <begin position="27"/>
        <end position="457"/>
    </location>
</feature>
<evidence type="ECO:0000313" key="2">
    <source>
        <dbReference type="EMBL" id="SKA98214.1"/>
    </source>
</evidence>
<name>A0A1T4Y8P1_9FIRM</name>
<feature type="signal peptide" evidence="1">
    <location>
        <begin position="1"/>
        <end position="26"/>
    </location>
</feature>
<keyword evidence="1" id="KW-0732">Signal</keyword>
<dbReference type="OrthoDB" id="1835978at2"/>
<dbReference type="SUPFAM" id="SSF82171">
    <property type="entry name" value="DPP6 N-terminal domain-like"/>
    <property type="match status" value="1"/>
</dbReference>
<dbReference type="RefSeq" id="WP_143402803.1">
    <property type="nucleotide sequence ID" value="NZ_FUYF01000052.1"/>
</dbReference>
<sequence length="457" mass="51166">MKYLHTRLLALCLCITLFFSSCGIYTAESSQQDFISSAENPETIQEAPLSTGTPLSSSQMNIISSHNGIIASGMVGNKNGCYEVLYRPVGDGNILYTDYASKSRIYLSSRITGEHNNESDSSWLKSTVGGCYFSLTYEYLILFKLNTPAFADSETDMQRGYIAKYDLDGSNRQILTWLAPNETIADGCIASDSENLYYLNYFVQEDGNSSPLSLIQLNITSGEKNEICQLSQNARHFIVGTYQDKIVIKNILNPITITEDLSSEDIVNAFKQQVHELVLFSTDGQQQSLCQWHQGTRSEMYLDNKMFFWDKEQPGLYQYDLGSGSTVCLYSGAIISENGDTYTNLTLSSDAFDNHILLTAIPDSTDVGKATRFAFDLEKNTFQTLTLSRNEYNVNILQEGFDYFLVQAGVKEYSVPDLAPDGQEITTNMLLPDVSLMIKSDYWNNIPNYIAINDDVL</sequence>
<keyword evidence="3" id="KW-1185">Reference proteome</keyword>
<dbReference type="EMBL" id="FUYF01000052">
    <property type="protein sequence ID" value="SKA98214.1"/>
    <property type="molecule type" value="Genomic_DNA"/>
</dbReference>
<organism evidence="2 3">
    <name type="scientific">Gemmiger formicilis</name>
    <dbReference type="NCBI Taxonomy" id="745368"/>
    <lineage>
        <taxon>Bacteria</taxon>
        <taxon>Bacillati</taxon>
        <taxon>Bacillota</taxon>
        <taxon>Clostridia</taxon>
        <taxon>Eubacteriales</taxon>
        <taxon>Gemmiger</taxon>
    </lineage>
</organism>
<evidence type="ECO:0000313" key="3">
    <source>
        <dbReference type="Proteomes" id="UP000190286"/>
    </source>
</evidence>
<accession>A0A1T4Y8P1</accession>
<evidence type="ECO:0000256" key="1">
    <source>
        <dbReference type="SAM" id="SignalP"/>
    </source>
</evidence>
<dbReference type="PROSITE" id="PS51257">
    <property type="entry name" value="PROKAR_LIPOPROTEIN"/>
    <property type="match status" value="1"/>
</dbReference>
<dbReference type="GeneID" id="93339378"/>
<dbReference type="AlphaFoldDB" id="A0A1T4Y8P1"/>
<dbReference type="Proteomes" id="UP000190286">
    <property type="component" value="Unassembled WGS sequence"/>
</dbReference>
<protein>
    <submittedName>
        <fullName evidence="2">Uncharacterized protein</fullName>
    </submittedName>
</protein>
<dbReference type="STRING" id="745368.SAMN02745178_02852"/>
<reference evidence="2 3" key="1">
    <citation type="submission" date="2017-02" db="EMBL/GenBank/DDBJ databases">
        <authorList>
            <person name="Peterson S.W."/>
        </authorList>
    </citation>
    <scope>NUCLEOTIDE SEQUENCE [LARGE SCALE GENOMIC DNA]</scope>
    <source>
        <strain evidence="2 3">ATCC 27749</strain>
    </source>
</reference>
<gene>
    <name evidence="2" type="ORF">SAMN02745178_02852</name>
</gene>
<proteinExistence type="predicted"/>